<dbReference type="AlphaFoldDB" id="A0AAV7Q928"/>
<gene>
    <name evidence="1" type="ORF">NDU88_001096</name>
</gene>
<sequence length="67" mass="7614">MRRVQSPLPLHALGRIRDPERCFKSREGTGTLASHRDINCLLYKRCLLLSGERLETVNSHEAHSLSS</sequence>
<name>A0AAV7Q928_PLEWA</name>
<dbReference type="Proteomes" id="UP001066276">
    <property type="component" value="Chromosome 6"/>
</dbReference>
<comment type="caution">
    <text evidence="1">The sequence shown here is derived from an EMBL/GenBank/DDBJ whole genome shotgun (WGS) entry which is preliminary data.</text>
</comment>
<accession>A0AAV7Q928</accession>
<proteinExistence type="predicted"/>
<reference evidence="1" key="1">
    <citation type="journal article" date="2022" name="bioRxiv">
        <title>Sequencing and chromosome-scale assembly of the giantPleurodeles waltlgenome.</title>
        <authorList>
            <person name="Brown T."/>
            <person name="Elewa A."/>
            <person name="Iarovenko S."/>
            <person name="Subramanian E."/>
            <person name="Araus A.J."/>
            <person name="Petzold A."/>
            <person name="Susuki M."/>
            <person name="Suzuki K.-i.T."/>
            <person name="Hayashi T."/>
            <person name="Toyoda A."/>
            <person name="Oliveira C."/>
            <person name="Osipova E."/>
            <person name="Leigh N.D."/>
            <person name="Simon A."/>
            <person name="Yun M.H."/>
        </authorList>
    </citation>
    <scope>NUCLEOTIDE SEQUENCE</scope>
    <source>
        <strain evidence="1">20211129_DDA</strain>
        <tissue evidence="1">Liver</tissue>
    </source>
</reference>
<protein>
    <submittedName>
        <fullName evidence="1">Uncharacterized protein</fullName>
    </submittedName>
</protein>
<evidence type="ECO:0000313" key="2">
    <source>
        <dbReference type="Proteomes" id="UP001066276"/>
    </source>
</evidence>
<organism evidence="1 2">
    <name type="scientific">Pleurodeles waltl</name>
    <name type="common">Iberian ribbed newt</name>
    <dbReference type="NCBI Taxonomy" id="8319"/>
    <lineage>
        <taxon>Eukaryota</taxon>
        <taxon>Metazoa</taxon>
        <taxon>Chordata</taxon>
        <taxon>Craniata</taxon>
        <taxon>Vertebrata</taxon>
        <taxon>Euteleostomi</taxon>
        <taxon>Amphibia</taxon>
        <taxon>Batrachia</taxon>
        <taxon>Caudata</taxon>
        <taxon>Salamandroidea</taxon>
        <taxon>Salamandridae</taxon>
        <taxon>Pleurodelinae</taxon>
        <taxon>Pleurodeles</taxon>
    </lineage>
</organism>
<dbReference type="EMBL" id="JANPWB010000010">
    <property type="protein sequence ID" value="KAJ1134645.1"/>
    <property type="molecule type" value="Genomic_DNA"/>
</dbReference>
<evidence type="ECO:0000313" key="1">
    <source>
        <dbReference type="EMBL" id="KAJ1134645.1"/>
    </source>
</evidence>
<keyword evidence="2" id="KW-1185">Reference proteome</keyword>